<dbReference type="RefSeq" id="XP_043175641.1">
    <property type="nucleotide sequence ID" value="XM_043319706.1"/>
</dbReference>
<dbReference type="PANTHER" id="PTHR45626:SF52">
    <property type="entry name" value="SINGLE-STRANDED DNA-DEPENDENT ATPASE (EUROFUNG)"/>
    <property type="match status" value="1"/>
</dbReference>
<dbReference type="OrthoDB" id="448448at2759"/>
<keyword evidence="2" id="KW-0378">Hydrolase</keyword>
<feature type="compositionally biased region" description="Basic and acidic residues" evidence="4">
    <location>
        <begin position="112"/>
        <end position="124"/>
    </location>
</feature>
<proteinExistence type="predicted"/>
<organism evidence="6 7">
    <name type="scientific">Alternaria atra</name>
    <dbReference type="NCBI Taxonomy" id="119953"/>
    <lineage>
        <taxon>Eukaryota</taxon>
        <taxon>Fungi</taxon>
        <taxon>Dikarya</taxon>
        <taxon>Ascomycota</taxon>
        <taxon>Pezizomycotina</taxon>
        <taxon>Dothideomycetes</taxon>
        <taxon>Pleosporomycetidae</taxon>
        <taxon>Pleosporales</taxon>
        <taxon>Pleosporineae</taxon>
        <taxon>Pleosporaceae</taxon>
        <taxon>Alternaria</taxon>
        <taxon>Alternaria sect. Ulocladioides</taxon>
    </lineage>
</organism>
<name>A0A8J2IC60_9PLEO</name>
<evidence type="ECO:0000313" key="6">
    <source>
        <dbReference type="EMBL" id="CAG5188927.1"/>
    </source>
</evidence>
<reference evidence="6" key="1">
    <citation type="submission" date="2021-05" db="EMBL/GenBank/DDBJ databases">
        <authorList>
            <person name="Stam R."/>
        </authorList>
    </citation>
    <scope>NUCLEOTIDE SEQUENCE</scope>
    <source>
        <strain evidence="6">CS162</strain>
    </source>
</reference>
<dbReference type="EMBL" id="CAJRGZ010000032">
    <property type="protein sequence ID" value="CAG5188927.1"/>
    <property type="molecule type" value="Genomic_DNA"/>
</dbReference>
<dbReference type="GO" id="GO:0005524">
    <property type="term" value="F:ATP binding"/>
    <property type="evidence" value="ECO:0007669"/>
    <property type="project" value="UniProtKB-KW"/>
</dbReference>
<sequence length="304" mass="33458">MCIIKTETQHFVAFPDGAAIGQVNAQLDQVLTSIAEQGYDLDFEVFVPTKAIQETLSRAERATEAVVRVQVNVYGPPTAAHNIGRELSQQNLYLQHPAHISFLNIGDGNPSGRDRTGKAQHPDTEKHQKAALDFMMQREDGPIPEEYALWKSTDEEGMQWYVRNELVCLLSLMQLKATVMSSHKHIVGFLSVDHELPGILNTFVGMVEPDETGGGILADEMGMGKALSTSALVLRMLGAAHERAMQVEAADDGTSEMRRGRHRSGATLIVASSDCTYITNLFQVQTSESGGAVMINEWFQELEK</sequence>
<feature type="region of interest" description="Disordered" evidence="4">
    <location>
        <begin position="105"/>
        <end position="124"/>
    </location>
</feature>
<dbReference type="Proteomes" id="UP000676310">
    <property type="component" value="Unassembled WGS sequence"/>
</dbReference>
<dbReference type="PANTHER" id="PTHR45626">
    <property type="entry name" value="TRANSCRIPTION TERMINATION FACTOR 2-RELATED"/>
    <property type="match status" value="1"/>
</dbReference>
<dbReference type="InterPro" id="IPR000330">
    <property type="entry name" value="SNF2_N"/>
</dbReference>
<dbReference type="Pfam" id="PF00176">
    <property type="entry name" value="SNF2-rel_dom"/>
    <property type="match status" value="1"/>
</dbReference>
<dbReference type="GO" id="GO:0006281">
    <property type="term" value="P:DNA repair"/>
    <property type="evidence" value="ECO:0007669"/>
    <property type="project" value="TreeGrafter"/>
</dbReference>
<keyword evidence="3" id="KW-0067">ATP-binding</keyword>
<evidence type="ECO:0000256" key="3">
    <source>
        <dbReference type="ARBA" id="ARBA00022840"/>
    </source>
</evidence>
<dbReference type="GO" id="GO:0016787">
    <property type="term" value="F:hydrolase activity"/>
    <property type="evidence" value="ECO:0007669"/>
    <property type="project" value="UniProtKB-KW"/>
</dbReference>
<evidence type="ECO:0000259" key="5">
    <source>
        <dbReference type="Pfam" id="PF00176"/>
    </source>
</evidence>
<dbReference type="GO" id="GO:0008094">
    <property type="term" value="F:ATP-dependent activity, acting on DNA"/>
    <property type="evidence" value="ECO:0007669"/>
    <property type="project" value="TreeGrafter"/>
</dbReference>
<evidence type="ECO:0000256" key="4">
    <source>
        <dbReference type="SAM" id="MobiDB-lite"/>
    </source>
</evidence>
<gene>
    <name evidence="6" type="ORF">ALTATR162_LOCUS12061</name>
</gene>
<dbReference type="AlphaFoldDB" id="A0A8J2IC60"/>
<evidence type="ECO:0000256" key="1">
    <source>
        <dbReference type="ARBA" id="ARBA00022741"/>
    </source>
</evidence>
<accession>A0A8J2IC60</accession>
<keyword evidence="1" id="KW-0547">Nucleotide-binding</keyword>
<dbReference type="GeneID" id="67012403"/>
<dbReference type="Gene3D" id="3.40.50.10810">
    <property type="entry name" value="Tandem AAA-ATPase domain"/>
    <property type="match status" value="1"/>
</dbReference>
<dbReference type="GO" id="GO:0005634">
    <property type="term" value="C:nucleus"/>
    <property type="evidence" value="ECO:0007669"/>
    <property type="project" value="TreeGrafter"/>
</dbReference>
<dbReference type="InterPro" id="IPR050628">
    <property type="entry name" value="SNF2_RAD54_helicase_TF"/>
</dbReference>
<evidence type="ECO:0000256" key="2">
    <source>
        <dbReference type="ARBA" id="ARBA00022801"/>
    </source>
</evidence>
<dbReference type="InterPro" id="IPR038718">
    <property type="entry name" value="SNF2-like_sf"/>
</dbReference>
<comment type="caution">
    <text evidence="6">The sequence shown here is derived from an EMBL/GenBank/DDBJ whole genome shotgun (WGS) entry which is preliminary data.</text>
</comment>
<keyword evidence="7" id="KW-1185">Reference proteome</keyword>
<protein>
    <recommendedName>
        <fullName evidence="5">SNF2 N-terminal domain-containing protein</fullName>
    </recommendedName>
</protein>
<evidence type="ECO:0000313" key="7">
    <source>
        <dbReference type="Proteomes" id="UP000676310"/>
    </source>
</evidence>
<feature type="domain" description="SNF2 N-terminal" evidence="5">
    <location>
        <begin position="127"/>
        <end position="271"/>
    </location>
</feature>